<dbReference type="InterPro" id="IPR015867">
    <property type="entry name" value="N-reg_PII/ATP_PRibTrfase_C"/>
</dbReference>
<evidence type="ECO:0000256" key="1">
    <source>
        <dbReference type="ARBA" id="ARBA00010554"/>
    </source>
</evidence>
<reference evidence="2 3" key="1">
    <citation type="submission" date="2021-08" db="EMBL/GenBank/DDBJ databases">
        <title>Caldovatus sediminis gen. nov., sp. nov., a moderately thermophilic bacterium isolated from a hot spring.</title>
        <authorList>
            <person name="Hu C.-J."/>
            <person name="Li W.-J."/>
            <person name="Xian W.-D."/>
        </authorList>
    </citation>
    <scope>NUCLEOTIDE SEQUENCE [LARGE SCALE GENOMIC DNA]</scope>
    <source>
        <strain evidence="2 3">SYSU G05006</strain>
    </source>
</reference>
<protein>
    <submittedName>
        <fullName evidence="2">DUF190 domain-containing protein</fullName>
    </submittedName>
</protein>
<accession>A0ABS7F6A1</accession>
<comment type="caution">
    <text evidence="2">The sequence shown here is derived from an EMBL/GenBank/DDBJ whole genome shotgun (WGS) entry which is preliminary data.</text>
</comment>
<organism evidence="2 3">
    <name type="scientific">Caldovatus aquaticus</name>
    <dbReference type="NCBI Taxonomy" id="2865671"/>
    <lineage>
        <taxon>Bacteria</taxon>
        <taxon>Pseudomonadati</taxon>
        <taxon>Pseudomonadota</taxon>
        <taxon>Alphaproteobacteria</taxon>
        <taxon>Acetobacterales</taxon>
        <taxon>Roseomonadaceae</taxon>
        <taxon>Caldovatus</taxon>
    </lineage>
</organism>
<dbReference type="Gene3D" id="3.30.70.120">
    <property type="match status" value="1"/>
</dbReference>
<dbReference type="InterPro" id="IPR003793">
    <property type="entry name" value="UPF0166"/>
</dbReference>
<keyword evidence="3" id="KW-1185">Reference proteome</keyword>
<sequence length="119" mass="12996">MQIPKDALLLRIFVGEGDRCGHQPLYEAIVLKAREMHLAGATVLRGPMGFGRSSRLHTAKILRLSEDLPIVVEIVDSEEKIRAFLPVLDAMMGSGLVTLEKVEVLQYGSAGLQERSGLA</sequence>
<name>A0ABS7F6A1_9PROT</name>
<dbReference type="RefSeq" id="WP_220118928.1">
    <property type="nucleotide sequence ID" value="NZ_JAHZUY010000073.1"/>
</dbReference>
<dbReference type="PANTHER" id="PTHR35983:SF1">
    <property type="entry name" value="UPF0166 PROTEIN TM_0021"/>
    <property type="match status" value="1"/>
</dbReference>
<gene>
    <name evidence="2" type="ORF">K1J50_16855</name>
</gene>
<dbReference type="PANTHER" id="PTHR35983">
    <property type="entry name" value="UPF0166 PROTEIN TM_0021"/>
    <property type="match status" value="1"/>
</dbReference>
<dbReference type="EMBL" id="JAHZUY010000073">
    <property type="protein sequence ID" value="MBW8271151.1"/>
    <property type="molecule type" value="Genomic_DNA"/>
</dbReference>
<evidence type="ECO:0000313" key="3">
    <source>
        <dbReference type="Proteomes" id="UP001519924"/>
    </source>
</evidence>
<dbReference type="SUPFAM" id="SSF54913">
    <property type="entry name" value="GlnB-like"/>
    <property type="match status" value="1"/>
</dbReference>
<dbReference type="Proteomes" id="UP001519924">
    <property type="component" value="Unassembled WGS sequence"/>
</dbReference>
<evidence type="ECO:0000313" key="2">
    <source>
        <dbReference type="EMBL" id="MBW8271151.1"/>
    </source>
</evidence>
<proteinExistence type="inferred from homology"/>
<dbReference type="InterPro" id="IPR011322">
    <property type="entry name" value="N-reg_PII-like_a/b"/>
</dbReference>
<comment type="similarity">
    <text evidence="1">Belongs to the UPF0166 family.</text>
</comment>
<dbReference type="Pfam" id="PF02641">
    <property type="entry name" value="DUF190"/>
    <property type="match status" value="1"/>
</dbReference>